<feature type="signal peptide" evidence="1">
    <location>
        <begin position="1"/>
        <end position="26"/>
    </location>
</feature>
<keyword evidence="3" id="KW-1185">Reference proteome</keyword>
<evidence type="ECO:0000313" key="3">
    <source>
        <dbReference type="Proteomes" id="UP000255367"/>
    </source>
</evidence>
<feature type="chain" id="PRO_5017061380" evidence="1">
    <location>
        <begin position="27"/>
        <end position="187"/>
    </location>
</feature>
<reference evidence="2 3" key="1">
    <citation type="submission" date="2018-06" db="EMBL/GenBank/DDBJ databases">
        <authorList>
            <consortium name="Pathogen Informatics"/>
            <person name="Doyle S."/>
        </authorList>
    </citation>
    <scope>NUCLEOTIDE SEQUENCE [LARGE SCALE GENOMIC DNA]</scope>
    <source>
        <strain evidence="2 3">NCTC12020</strain>
    </source>
</reference>
<dbReference type="Proteomes" id="UP000255367">
    <property type="component" value="Unassembled WGS sequence"/>
</dbReference>
<dbReference type="EMBL" id="UHIO01000001">
    <property type="protein sequence ID" value="SUP41536.1"/>
    <property type="molecule type" value="Genomic_DNA"/>
</dbReference>
<name>A0A380NHZ1_9FIRM</name>
<evidence type="ECO:0000313" key="2">
    <source>
        <dbReference type="EMBL" id="SUP41536.1"/>
    </source>
</evidence>
<keyword evidence="1" id="KW-0732">Signal</keyword>
<sequence>MKKFMRILTVLFIPLFMATLYNPVDASWLSKTLDKLDRALGIPAGTTTTSDGTMKASQRGERWIEVSSNKYYTTYVDRRSLEASGQAQNRVVRAHVMHVFTPLGSQWIGNTSGGNVKPDVITVSISNYPEKYTTTNLDGFSKKYYDVHGNLIYDGWLNDTDDYIRYTPMSEQEQIKDTLFAMFGWNY</sequence>
<dbReference type="OrthoDB" id="1629023at2"/>
<evidence type="ECO:0000256" key="1">
    <source>
        <dbReference type="SAM" id="SignalP"/>
    </source>
</evidence>
<protein>
    <submittedName>
        <fullName evidence="2">Uncharacterized protein</fullName>
    </submittedName>
</protein>
<dbReference type="RefSeq" id="WP_115309835.1">
    <property type="nucleotide sequence ID" value="NZ_UHIO01000001.1"/>
</dbReference>
<dbReference type="AlphaFoldDB" id="A0A380NHZ1"/>
<accession>A0A380NHZ1</accession>
<gene>
    <name evidence="2" type="ORF">NCTC12020_00598</name>
</gene>
<proteinExistence type="predicted"/>
<organism evidence="2 3">
    <name type="scientific">Veillonella criceti</name>
    <dbReference type="NCBI Taxonomy" id="103891"/>
    <lineage>
        <taxon>Bacteria</taxon>
        <taxon>Bacillati</taxon>
        <taxon>Bacillota</taxon>
        <taxon>Negativicutes</taxon>
        <taxon>Veillonellales</taxon>
        <taxon>Veillonellaceae</taxon>
        <taxon>Veillonella</taxon>
    </lineage>
</organism>